<dbReference type="Proteomes" id="UP000279236">
    <property type="component" value="Unassembled WGS sequence"/>
</dbReference>
<organism evidence="1 2">
    <name type="scientific">Apiotrichum porosum</name>
    <dbReference type="NCBI Taxonomy" id="105984"/>
    <lineage>
        <taxon>Eukaryota</taxon>
        <taxon>Fungi</taxon>
        <taxon>Dikarya</taxon>
        <taxon>Basidiomycota</taxon>
        <taxon>Agaricomycotina</taxon>
        <taxon>Tremellomycetes</taxon>
        <taxon>Trichosporonales</taxon>
        <taxon>Trichosporonaceae</taxon>
        <taxon>Apiotrichum</taxon>
    </lineage>
</organism>
<evidence type="ECO:0000313" key="2">
    <source>
        <dbReference type="Proteomes" id="UP000279236"/>
    </source>
</evidence>
<dbReference type="GeneID" id="39588920"/>
<dbReference type="EMBL" id="RSCE01000002">
    <property type="protein sequence ID" value="RSH86146.1"/>
    <property type="molecule type" value="Genomic_DNA"/>
</dbReference>
<comment type="caution">
    <text evidence="1">The sequence shown here is derived from an EMBL/GenBank/DDBJ whole genome shotgun (WGS) entry which is preliminary data.</text>
</comment>
<sequence length="130" mass="14871">MAQSPNYVYKIFPSAAVDSRFYFPQPIPSSHEFFLTELDSNDGYIHMSTVQQVSGVLNRFFADVDSVAILKIDYGRLSAFKRVRWEQTSSGESYPHLYAFLEGQDIDSFKEIERGQGWDASLKSVGNWLQ</sequence>
<evidence type="ECO:0000313" key="1">
    <source>
        <dbReference type="EMBL" id="RSH86146.1"/>
    </source>
</evidence>
<name>A0A427Y4X8_9TREE</name>
<dbReference type="PANTHER" id="PTHR34129:SF1">
    <property type="entry name" value="DUF952 DOMAIN-CONTAINING PROTEIN"/>
    <property type="match status" value="1"/>
</dbReference>
<gene>
    <name evidence="1" type="ORF">EHS24_004377</name>
</gene>
<dbReference type="SUPFAM" id="SSF56399">
    <property type="entry name" value="ADP-ribosylation"/>
    <property type="match status" value="1"/>
</dbReference>
<dbReference type="Pfam" id="PF06108">
    <property type="entry name" value="DUF952"/>
    <property type="match status" value="1"/>
</dbReference>
<keyword evidence="2" id="KW-1185">Reference proteome</keyword>
<dbReference type="OrthoDB" id="3335358at2759"/>
<accession>A0A427Y4X8</accession>
<reference evidence="1 2" key="1">
    <citation type="submission" date="2018-11" db="EMBL/GenBank/DDBJ databases">
        <title>Genome sequence of Apiotrichum porosum DSM 27194.</title>
        <authorList>
            <person name="Aliyu H."/>
            <person name="Gorte O."/>
            <person name="Ochsenreither K."/>
        </authorList>
    </citation>
    <scope>NUCLEOTIDE SEQUENCE [LARGE SCALE GENOMIC DNA]</scope>
    <source>
        <strain evidence="1 2">DSM 27194</strain>
    </source>
</reference>
<dbReference type="AlphaFoldDB" id="A0A427Y4X8"/>
<proteinExistence type="predicted"/>
<protein>
    <recommendedName>
        <fullName evidence="3">DUF952 domain-containing protein</fullName>
    </recommendedName>
</protein>
<dbReference type="STRING" id="105984.A0A427Y4X8"/>
<dbReference type="InterPro" id="IPR009297">
    <property type="entry name" value="DUF952"/>
</dbReference>
<dbReference type="RefSeq" id="XP_028478931.1">
    <property type="nucleotide sequence ID" value="XM_028619959.1"/>
</dbReference>
<evidence type="ECO:0008006" key="3">
    <source>
        <dbReference type="Google" id="ProtNLM"/>
    </source>
</evidence>
<dbReference type="Gene3D" id="3.20.170.20">
    <property type="entry name" value="Protein of unknown function DUF952"/>
    <property type="match status" value="1"/>
</dbReference>
<dbReference type="PANTHER" id="PTHR34129">
    <property type="entry name" value="BLR1139 PROTEIN"/>
    <property type="match status" value="1"/>
</dbReference>